<dbReference type="InterPro" id="IPR029063">
    <property type="entry name" value="SAM-dependent_MTases_sf"/>
</dbReference>
<dbReference type="OrthoDB" id="9765084at2"/>
<accession>A0A1U7JDF6</accession>
<keyword evidence="2" id="KW-0489">Methyltransferase</keyword>
<dbReference type="Proteomes" id="UP000185783">
    <property type="component" value="Unassembled WGS sequence"/>
</dbReference>
<dbReference type="Gene3D" id="3.40.50.150">
    <property type="entry name" value="Vaccinia Virus protein VP39"/>
    <property type="match status" value="1"/>
</dbReference>
<feature type="domain" description="Methyltransferase" evidence="1">
    <location>
        <begin position="41"/>
        <end position="131"/>
    </location>
</feature>
<dbReference type="InterPro" id="IPR041698">
    <property type="entry name" value="Methyltransf_25"/>
</dbReference>
<dbReference type="STRING" id="197461.A3843_18095"/>
<gene>
    <name evidence="2" type="ORF">A3843_18095</name>
</gene>
<dbReference type="GO" id="GO:0008168">
    <property type="term" value="F:methyltransferase activity"/>
    <property type="evidence" value="ECO:0007669"/>
    <property type="project" value="UniProtKB-KW"/>
</dbReference>
<proteinExistence type="predicted"/>
<sequence>MHTTQMNTVPDHQRFVSLEKDWGDDDRFLLDFAGQSGTSALQIACGTGALSHALSQAGVEVVGVDRNPRKIAKAIRRTRAVTWVGADARTIRLNRSFDTVVISGNAFHAFTTDTDQVLLLQTVAAHLKSGGRFAFGLLNPSAKPWEAWPAVERPMRVRSADGEDVAFWQDFDGPDPTGLVRMKTHYDSRGEKCSMNKERRFVPKAHLMDLFRAVDLQPAAWYGDWDGSEASEKSPYIIVTGRKL</sequence>
<dbReference type="GO" id="GO:0032259">
    <property type="term" value="P:methylation"/>
    <property type="evidence" value="ECO:0007669"/>
    <property type="project" value="UniProtKB-KW"/>
</dbReference>
<evidence type="ECO:0000313" key="3">
    <source>
        <dbReference type="Proteomes" id="UP000185783"/>
    </source>
</evidence>
<organism evidence="2 3">
    <name type="scientific">Pseudovibrio exalbescens</name>
    <dbReference type="NCBI Taxonomy" id="197461"/>
    <lineage>
        <taxon>Bacteria</taxon>
        <taxon>Pseudomonadati</taxon>
        <taxon>Pseudomonadota</taxon>
        <taxon>Alphaproteobacteria</taxon>
        <taxon>Hyphomicrobiales</taxon>
        <taxon>Stappiaceae</taxon>
        <taxon>Pseudovibrio</taxon>
    </lineage>
</organism>
<dbReference type="CDD" id="cd02440">
    <property type="entry name" value="AdoMet_MTases"/>
    <property type="match status" value="1"/>
</dbReference>
<dbReference type="EMBL" id="LVVZ01000041">
    <property type="protein sequence ID" value="OKL42724.1"/>
    <property type="molecule type" value="Genomic_DNA"/>
</dbReference>
<dbReference type="Gene3D" id="2.20.130.10">
    <property type="entry name" value="CAC2371-like domains"/>
    <property type="match status" value="1"/>
</dbReference>
<keyword evidence="3" id="KW-1185">Reference proteome</keyword>
<dbReference type="SUPFAM" id="SSF53335">
    <property type="entry name" value="S-adenosyl-L-methionine-dependent methyltransferases"/>
    <property type="match status" value="1"/>
</dbReference>
<evidence type="ECO:0000313" key="2">
    <source>
        <dbReference type="EMBL" id="OKL42724.1"/>
    </source>
</evidence>
<evidence type="ECO:0000259" key="1">
    <source>
        <dbReference type="Pfam" id="PF13649"/>
    </source>
</evidence>
<dbReference type="AlphaFoldDB" id="A0A1U7JDF6"/>
<dbReference type="PANTHER" id="PTHR43591">
    <property type="entry name" value="METHYLTRANSFERASE"/>
    <property type="match status" value="1"/>
</dbReference>
<dbReference type="RefSeq" id="WP_051269523.1">
    <property type="nucleotide sequence ID" value="NZ_LVVZ01000041.1"/>
</dbReference>
<comment type="caution">
    <text evidence="2">The sequence shown here is derived from an EMBL/GenBank/DDBJ whole genome shotgun (WGS) entry which is preliminary data.</text>
</comment>
<reference evidence="2 3" key="1">
    <citation type="submission" date="2016-03" db="EMBL/GenBank/DDBJ databases">
        <title>Genome sequence of Nesiotobacter sp. nov., a moderately halophilic alphaproteobacterium isolated from the Yellow Sea, China.</title>
        <authorList>
            <person name="Zhang G."/>
            <person name="Zhang R."/>
        </authorList>
    </citation>
    <scope>NUCLEOTIDE SEQUENCE [LARGE SCALE GENOMIC DNA]</scope>
    <source>
        <strain evidence="2 3">WB1-6</strain>
    </source>
</reference>
<dbReference type="Pfam" id="PF13649">
    <property type="entry name" value="Methyltransf_25"/>
    <property type="match status" value="1"/>
</dbReference>
<protein>
    <submittedName>
        <fullName evidence="2">Methyltransferase</fullName>
    </submittedName>
</protein>
<name>A0A1U7JDF6_9HYPH</name>
<keyword evidence="2" id="KW-0808">Transferase</keyword>